<dbReference type="PROSITE" id="PS51257">
    <property type="entry name" value="PROKAR_LIPOPROTEIN"/>
    <property type="match status" value="1"/>
</dbReference>
<evidence type="ECO:0008006" key="3">
    <source>
        <dbReference type="Google" id="ProtNLM"/>
    </source>
</evidence>
<keyword evidence="2" id="KW-1185">Reference proteome</keyword>
<dbReference type="RefSeq" id="WP_121063758.1">
    <property type="nucleotide sequence ID" value="NZ_RBIQ01000007.1"/>
</dbReference>
<comment type="caution">
    <text evidence="1">The sequence shown here is derived from an EMBL/GenBank/DDBJ whole genome shotgun (WGS) entry which is preliminary data.</text>
</comment>
<organism evidence="1 2">
    <name type="scientific">Maribacter vaceletii</name>
    <dbReference type="NCBI Taxonomy" id="1206816"/>
    <lineage>
        <taxon>Bacteria</taxon>
        <taxon>Pseudomonadati</taxon>
        <taxon>Bacteroidota</taxon>
        <taxon>Flavobacteriia</taxon>
        <taxon>Flavobacteriales</taxon>
        <taxon>Flavobacteriaceae</taxon>
        <taxon>Maribacter</taxon>
    </lineage>
</organism>
<evidence type="ECO:0000313" key="1">
    <source>
        <dbReference type="EMBL" id="RKR14494.1"/>
    </source>
</evidence>
<reference evidence="1 2" key="1">
    <citation type="submission" date="2018-10" db="EMBL/GenBank/DDBJ databases">
        <title>Genomic Encyclopedia of Archaeal and Bacterial Type Strains, Phase II (KMG-II): from individual species to whole genera.</title>
        <authorList>
            <person name="Goeker M."/>
        </authorList>
    </citation>
    <scope>NUCLEOTIDE SEQUENCE [LARGE SCALE GENOMIC DNA]</scope>
    <source>
        <strain evidence="1 2">DSM 25230</strain>
    </source>
</reference>
<proteinExistence type="predicted"/>
<dbReference type="AlphaFoldDB" id="A0A495EC83"/>
<dbReference type="EMBL" id="RBIQ01000007">
    <property type="protein sequence ID" value="RKR14494.1"/>
    <property type="molecule type" value="Genomic_DNA"/>
</dbReference>
<evidence type="ECO:0000313" key="2">
    <source>
        <dbReference type="Proteomes" id="UP000269412"/>
    </source>
</evidence>
<dbReference type="OrthoDB" id="1043955at2"/>
<gene>
    <name evidence="1" type="ORF">CLV91_0571</name>
</gene>
<dbReference type="Proteomes" id="UP000269412">
    <property type="component" value="Unassembled WGS sequence"/>
</dbReference>
<name>A0A495EC83_9FLAO</name>
<protein>
    <recommendedName>
        <fullName evidence="3">Lipoprotein</fullName>
    </recommendedName>
</protein>
<accession>A0A495EC83</accession>
<sequence length="202" mass="23840">MRYLLSSICFFVMVSCSSYPKKNGFTESNVSVSQVYNPYFSNAAKDYVYKADLQFYKKKFSGIIIIKKITDKEHRLVFTTEMGNKIFDFSFYQNTFKVNHVLEEMNKKIILNVLERDFTTLVKEFNVSTQTYTKENLEVKEAEVLNKNHFYFYKNIGLTKIVRENNGKENVIYHFLDIEDTAAKRILIEHKNIKLKIQLKGI</sequence>